<feature type="compositionally biased region" description="Basic and acidic residues" evidence="1">
    <location>
        <begin position="159"/>
        <end position="171"/>
    </location>
</feature>
<feature type="chain" id="PRO_5001704987" evidence="2">
    <location>
        <begin position="17"/>
        <end position="255"/>
    </location>
</feature>
<feature type="region of interest" description="Disordered" evidence="1">
    <location>
        <begin position="159"/>
        <end position="178"/>
    </location>
</feature>
<protein>
    <submittedName>
        <fullName evidence="3">Uncharacterized protein</fullName>
    </submittedName>
</protein>
<accession>A0A074YQF9</accession>
<dbReference type="AlphaFoldDB" id="A0A074YQF9"/>
<sequence length="255" mass="29701">MLSLTTLSLLLPLSTAFVIKDVQKPLPPSQNTLTPSLDNISIPTFERFAIEDMSDTAFYLHHKSTKHLLGERSYLLLRQAELESREDEIWNWIWKNEVECGNWADEGLDDYEDQLRLWLSDNRVFSVDPTVVPQHIITGIEDLATQEWKTRSEMRRRSYCSEDRDDDKDGGKSSISGLETSEPAWRAVVPDEYLVYQIPSSVLEQEMEKEQEVWEARVEKKKQDILAGRLSVRDMKMPDLAKCEKLESRVWQEDH</sequence>
<dbReference type="GeneID" id="25366145"/>
<reference evidence="3 4" key="1">
    <citation type="journal article" date="2014" name="BMC Genomics">
        <title>Genome sequencing of four Aureobasidium pullulans varieties: biotechnological potential, stress tolerance, and description of new species.</title>
        <authorList>
            <person name="Gostin Ar C."/>
            <person name="Ohm R.A."/>
            <person name="Kogej T."/>
            <person name="Sonjak S."/>
            <person name="Turk M."/>
            <person name="Zajc J."/>
            <person name="Zalar P."/>
            <person name="Grube M."/>
            <person name="Sun H."/>
            <person name="Han J."/>
            <person name="Sharma A."/>
            <person name="Chiniquy J."/>
            <person name="Ngan C.Y."/>
            <person name="Lipzen A."/>
            <person name="Barry K."/>
            <person name="Grigoriev I.V."/>
            <person name="Gunde-Cimerman N."/>
        </authorList>
    </citation>
    <scope>NUCLEOTIDE SEQUENCE [LARGE SCALE GENOMIC DNA]</scope>
    <source>
        <strain evidence="3 4">EXF-2481</strain>
    </source>
</reference>
<keyword evidence="2" id="KW-0732">Signal</keyword>
<dbReference type="OrthoDB" id="3887920at2759"/>
<evidence type="ECO:0000256" key="1">
    <source>
        <dbReference type="SAM" id="MobiDB-lite"/>
    </source>
</evidence>
<evidence type="ECO:0000313" key="4">
    <source>
        <dbReference type="Proteomes" id="UP000030641"/>
    </source>
</evidence>
<keyword evidence="4" id="KW-1185">Reference proteome</keyword>
<dbReference type="RefSeq" id="XP_013344930.1">
    <property type="nucleotide sequence ID" value="XM_013489476.1"/>
</dbReference>
<evidence type="ECO:0000313" key="3">
    <source>
        <dbReference type="EMBL" id="KEQ96322.1"/>
    </source>
</evidence>
<evidence type="ECO:0000256" key="2">
    <source>
        <dbReference type="SAM" id="SignalP"/>
    </source>
</evidence>
<proteinExistence type="predicted"/>
<dbReference type="InParanoid" id="A0A074YQF9"/>
<dbReference type="Proteomes" id="UP000030641">
    <property type="component" value="Unassembled WGS sequence"/>
</dbReference>
<dbReference type="EMBL" id="KL584756">
    <property type="protein sequence ID" value="KEQ96322.1"/>
    <property type="molecule type" value="Genomic_DNA"/>
</dbReference>
<name>A0A074YQF9_AURSE</name>
<gene>
    <name evidence="3" type="ORF">AUEXF2481DRAFT_38577</name>
</gene>
<dbReference type="HOGENOM" id="CLU_1089830_0_0_1"/>
<organism evidence="3 4">
    <name type="scientific">Aureobasidium subglaciale (strain EXF-2481)</name>
    <name type="common">Aureobasidium pullulans var. subglaciale</name>
    <dbReference type="NCBI Taxonomy" id="1043005"/>
    <lineage>
        <taxon>Eukaryota</taxon>
        <taxon>Fungi</taxon>
        <taxon>Dikarya</taxon>
        <taxon>Ascomycota</taxon>
        <taxon>Pezizomycotina</taxon>
        <taxon>Dothideomycetes</taxon>
        <taxon>Dothideomycetidae</taxon>
        <taxon>Dothideales</taxon>
        <taxon>Saccotheciaceae</taxon>
        <taxon>Aureobasidium</taxon>
    </lineage>
</organism>
<feature type="signal peptide" evidence="2">
    <location>
        <begin position="1"/>
        <end position="16"/>
    </location>
</feature>